<dbReference type="GO" id="GO:0003682">
    <property type="term" value="F:chromatin binding"/>
    <property type="evidence" value="ECO:0007669"/>
    <property type="project" value="InterPro"/>
</dbReference>
<dbReference type="Pfam" id="PF01426">
    <property type="entry name" value="BAH"/>
    <property type="match status" value="1"/>
</dbReference>
<dbReference type="EMBL" id="AZIM01000105">
    <property type="protein sequence ID" value="ETE73337.1"/>
    <property type="molecule type" value="Genomic_DNA"/>
</dbReference>
<dbReference type="InterPro" id="IPR027417">
    <property type="entry name" value="P-loop_NTPase"/>
</dbReference>
<dbReference type="Proteomes" id="UP000018936">
    <property type="component" value="Unassembled WGS sequence"/>
</dbReference>
<dbReference type="SMART" id="SM00439">
    <property type="entry name" value="BAH"/>
    <property type="match status" value="1"/>
</dbReference>
<sequence length="1475" mass="166219">MNCSPSWRKSLPHTINTRNQRKRVYSWIGKAISTDRKLQISHYRGISIKCEKDISDICIFPGEFVFIEEEEYDQLFVARLLKLYEDDTQEKHAVVEWFSRIEEIPFGLRKSLGQKASQEIFLNEMAEWDTNIFVSSIVGKVMVIPLSPCETLPIEAKDKQAMFVRKSWDGKKMKPLRPNLLAELKNSVKLKNDVNFATEITRTPSRLLEEATENVTWSTREINKSSAEVKLRHSAAKSSLFKQRYSPKLASGDIPGAKKRLQLNTPTKSRNMLAVQQDVIELLDYDLTETPQRSSLKRKVTFTGIKGSPKKISCVSDEEDLLLDIKPLDEQPESTTTNLLTSCQRIQDSSLKTSSSVIQSDKGLDEECELETRNPAMTPRSRRKCAQVTAARIAEQLSIFNAARDKGKGKKCLSPLETSDSDSNDEEDNKRLHTPKRQTKFTPPKFSKNQSMGTPAKDPRNSSKPSTPKTPRNATPRIRSRNQTAQKPVNVLEEARMRLHVSAVPEALPCREKEFQDICNFIESKLLDGTGGCMYISGVPGTGKTATVYEVIHYLQQAAENEEIPAFQFIEINGMKLTDPHQAYVLILKLDLLWTRKQNVMYNLFDWPTQKNAKLIVLAIANTMDLPERIMMKRVASRLGLTRMSFQPYTYKQLQQIISSRINQLKAFEEDAVQFISRKIFHQHIALCRIEGLLTPTVSDIMAISSRLSACKLLLAESHAKYLSMRIRLNLGLFIEFNPEEMILDLEDDGDLEAELAAITGENLPAGKTKPKGKSPLPMGHIEKMAAECMKDMDDDDDEGLEEDTELLVYMGAELQEVLGEDHGEETREKDTETMESSPITTEHPTDMQTQMTPVVSSGLQKTVEDRIAIYKTAILNAKEAGENAKVRRYERGLKTLESMLTALKKGKKVNEEEMPPPVASGKSCLSIPQATPDSDLPKSSTDQDEVTLPEEEAMEGLSAAHKLTDPSDQQLSLNRTAIQGQDINTDALGTKVTLENNSKHLDTRALLVTREKEYKLAALKAKQKGDLEKAKEYMRTGKKFSLVIEALDNGQPVDLRDMPPDLEKLESPEDVQIPSIQTPSVPVENCQLVTKPDFQGYDDPGSQQQPKTVLEALNQRLEKYKSAAAHAKINGDGRKRFPPIPGMSPIDGYGTVSGMLENANTLIKMEEEEETINDKDHDDDEGESSTQAPAATKPTQLPTKPVQIVQPLVVQSIVIQEDSPSEKDHSLPISGIASERSPSTERLPSAAKEHLEFLENRKKQYLKAAIQAKKKNDLEQAKAYLRTAKSLDPKIEMAKNGKLVDISKLPSPPTDDEGDFIFIHHEDVRLSQKVEEVYVQLINLLKDQHVKCMQYSKQFMHLGNVNETSRFEKLAQHCKKDLEILQLAQKQGLDPPSHHFEERTFKIVRSFFRSDKQVGAAHLKLDKLESECEIREIVEVLDSRKPTGGKLEVKVRLREPLTGQDLQTITENWLVLEH</sequence>
<dbReference type="PANTHER" id="PTHR13076:SF5">
    <property type="entry name" value="COILED-COIL AND C2 DOMAIN-CONTAINING PROTEIN 1B"/>
    <property type="match status" value="1"/>
</dbReference>
<feature type="domain" description="BAH" evidence="2">
    <location>
        <begin position="57"/>
        <end position="179"/>
    </location>
</feature>
<dbReference type="InterPro" id="IPR039725">
    <property type="entry name" value="CC2D1A/B"/>
</dbReference>
<feature type="region of interest" description="Disordered" evidence="1">
    <location>
        <begin position="1217"/>
        <end position="1246"/>
    </location>
</feature>
<feature type="compositionally biased region" description="Polar residues" evidence="1">
    <location>
        <begin position="835"/>
        <end position="846"/>
    </location>
</feature>
<dbReference type="InterPro" id="IPR003959">
    <property type="entry name" value="ATPase_AAA_core"/>
</dbReference>
<dbReference type="OrthoDB" id="1926878at2759"/>
<comment type="caution">
    <text evidence="3">The sequence shown here is derived from an EMBL/GenBank/DDBJ whole genome shotgun (WGS) entry which is preliminary data.</text>
</comment>
<feature type="region of interest" description="Disordered" evidence="1">
    <location>
        <begin position="822"/>
        <end position="846"/>
    </location>
</feature>
<feature type="region of interest" description="Disordered" evidence="1">
    <location>
        <begin position="908"/>
        <end position="949"/>
    </location>
</feature>
<dbReference type="InterPro" id="IPR001025">
    <property type="entry name" value="BAH_dom"/>
</dbReference>
<dbReference type="Gene3D" id="3.40.50.300">
    <property type="entry name" value="P-loop containing nucleotide triphosphate hydrolases"/>
    <property type="match status" value="2"/>
</dbReference>
<feature type="region of interest" description="Disordered" evidence="1">
    <location>
        <begin position="351"/>
        <end position="383"/>
    </location>
</feature>
<feature type="non-terminal residue" evidence="3">
    <location>
        <position position="1"/>
    </location>
</feature>
<organism evidence="3 4">
    <name type="scientific">Ophiophagus hannah</name>
    <name type="common">King cobra</name>
    <name type="synonym">Naja hannah</name>
    <dbReference type="NCBI Taxonomy" id="8665"/>
    <lineage>
        <taxon>Eukaryota</taxon>
        <taxon>Metazoa</taxon>
        <taxon>Chordata</taxon>
        <taxon>Craniata</taxon>
        <taxon>Vertebrata</taxon>
        <taxon>Euteleostomi</taxon>
        <taxon>Lepidosauria</taxon>
        <taxon>Squamata</taxon>
        <taxon>Bifurcata</taxon>
        <taxon>Unidentata</taxon>
        <taxon>Episquamata</taxon>
        <taxon>Toxicofera</taxon>
        <taxon>Serpentes</taxon>
        <taxon>Colubroidea</taxon>
        <taxon>Elapidae</taxon>
        <taxon>Elapinae</taxon>
        <taxon>Ophiophagus</taxon>
    </lineage>
</organism>
<gene>
    <name evidence="3" type="primary">cc2d1b</name>
    <name evidence="3" type="ORF">L345_00815</name>
</gene>
<dbReference type="Pfam" id="PF00004">
    <property type="entry name" value="AAA"/>
    <property type="match status" value="1"/>
</dbReference>
<accession>V8PHG7</accession>
<dbReference type="Pfam" id="PF21528">
    <property type="entry name" value="CC2D1A-B_DM14"/>
    <property type="match status" value="3"/>
</dbReference>
<dbReference type="PANTHER" id="PTHR13076">
    <property type="entry name" value="COILED-COIL AND C2 DOMAIN-CONTAINING PROTEIN 1-LIKE"/>
    <property type="match status" value="1"/>
</dbReference>
<dbReference type="GO" id="GO:0005524">
    <property type="term" value="F:ATP binding"/>
    <property type="evidence" value="ECO:0007669"/>
    <property type="project" value="InterPro"/>
</dbReference>
<protein>
    <submittedName>
        <fullName evidence="3">Coiled-coil and C2 domain-containing protein 1B</fullName>
    </submittedName>
</protein>
<feature type="compositionally biased region" description="Polar residues" evidence="1">
    <location>
        <begin position="1185"/>
        <end position="1199"/>
    </location>
</feature>
<feature type="region of interest" description="Disordered" evidence="1">
    <location>
        <begin position="1169"/>
        <end position="1200"/>
    </location>
</feature>
<feature type="compositionally biased region" description="Polar residues" evidence="1">
    <location>
        <begin position="927"/>
        <end position="941"/>
    </location>
</feature>
<proteinExistence type="predicted"/>
<feature type="compositionally biased region" description="Basic and acidic residues" evidence="1">
    <location>
        <begin position="822"/>
        <end position="833"/>
    </location>
</feature>
<evidence type="ECO:0000256" key="1">
    <source>
        <dbReference type="SAM" id="MobiDB-lite"/>
    </source>
</evidence>
<dbReference type="InterPro" id="IPR006608">
    <property type="entry name" value="CC2D1A/B_DM14"/>
</dbReference>
<dbReference type="PROSITE" id="PS51038">
    <property type="entry name" value="BAH"/>
    <property type="match status" value="1"/>
</dbReference>
<keyword evidence="4" id="KW-1185">Reference proteome</keyword>
<evidence type="ECO:0000313" key="4">
    <source>
        <dbReference type="Proteomes" id="UP000018936"/>
    </source>
</evidence>
<dbReference type="InterPro" id="IPR043151">
    <property type="entry name" value="BAH_sf"/>
</dbReference>
<dbReference type="GO" id="GO:0016887">
    <property type="term" value="F:ATP hydrolysis activity"/>
    <property type="evidence" value="ECO:0007669"/>
    <property type="project" value="InterPro"/>
</dbReference>
<dbReference type="Gene3D" id="2.30.30.490">
    <property type="match status" value="1"/>
</dbReference>
<feature type="region of interest" description="Disordered" evidence="1">
    <location>
        <begin position="405"/>
        <end position="489"/>
    </location>
</feature>
<dbReference type="SUPFAM" id="SSF52540">
    <property type="entry name" value="P-loop containing nucleoside triphosphate hydrolases"/>
    <property type="match status" value="1"/>
</dbReference>
<evidence type="ECO:0000259" key="2">
    <source>
        <dbReference type="PROSITE" id="PS51038"/>
    </source>
</evidence>
<name>V8PHG7_OPHHA</name>
<dbReference type="FunFam" id="2.30.30.490:FF:000010">
    <property type="entry name" value="Origin recognition complex subunit 1"/>
    <property type="match status" value="1"/>
</dbReference>
<feature type="compositionally biased region" description="Acidic residues" evidence="1">
    <location>
        <begin position="1169"/>
        <end position="1184"/>
    </location>
</feature>
<dbReference type="GO" id="GO:0001227">
    <property type="term" value="F:DNA-binding transcription repressor activity, RNA polymerase II-specific"/>
    <property type="evidence" value="ECO:0007669"/>
    <property type="project" value="InterPro"/>
</dbReference>
<reference evidence="3 4" key="1">
    <citation type="journal article" date="2013" name="Proc. Natl. Acad. Sci. U.S.A.">
        <title>The king cobra genome reveals dynamic gene evolution and adaptation in the snake venom system.</title>
        <authorList>
            <person name="Vonk F.J."/>
            <person name="Casewell N.R."/>
            <person name="Henkel C.V."/>
            <person name="Heimberg A.M."/>
            <person name="Jansen H.J."/>
            <person name="McCleary R.J."/>
            <person name="Kerkkamp H.M."/>
            <person name="Vos R.A."/>
            <person name="Guerreiro I."/>
            <person name="Calvete J.J."/>
            <person name="Wuster W."/>
            <person name="Woods A.E."/>
            <person name="Logan J.M."/>
            <person name="Harrison R.A."/>
            <person name="Castoe T.A."/>
            <person name="de Koning A.P."/>
            <person name="Pollock D.D."/>
            <person name="Yandell M."/>
            <person name="Calderon D."/>
            <person name="Renjifo C."/>
            <person name="Currier R.B."/>
            <person name="Salgado D."/>
            <person name="Pla D."/>
            <person name="Sanz L."/>
            <person name="Hyder A.S."/>
            <person name="Ribeiro J.M."/>
            <person name="Arntzen J.W."/>
            <person name="van den Thillart G.E."/>
            <person name="Boetzer M."/>
            <person name="Pirovano W."/>
            <person name="Dirks R.P."/>
            <person name="Spaink H.P."/>
            <person name="Duboule D."/>
            <person name="McGlinn E."/>
            <person name="Kini R.M."/>
            <person name="Richardson M.K."/>
        </authorList>
    </citation>
    <scope>NUCLEOTIDE SEQUENCE</scope>
    <source>
        <tissue evidence="3">Blood</tissue>
    </source>
</reference>
<evidence type="ECO:0000313" key="3">
    <source>
        <dbReference type="EMBL" id="ETE73337.1"/>
    </source>
</evidence>
<dbReference type="SMART" id="SM00685">
    <property type="entry name" value="DM14"/>
    <property type="match status" value="3"/>
</dbReference>
<feature type="compositionally biased region" description="Polar residues" evidence="1">
    <location>
        <begin position="462"/>
        <end position="473"/>
    </location>
</feature>